<accession>A0A6P2CYT8</accession>
<keyword evidence="3" id="KW-1185">Reference proteome</keyword>
<evidence type="ECO:0000313" key="3">
    <source>
        <dbReference type="Proteomes" id="UP000464178"/>
    </source>
</evidence>
<dbReference type="Proteomes" id="UP000464178">
    <property type="component" value="Chromosome"/>
</dbReference>
<gene>
    <name evidence="2" type="ORF">SOIL9_41580</name>
</gene>
<dbReference type="KEGG" id="gms:SOIL9_41580"/>
<dbReference type="EMBL" id="LR593886">
    <property type="protein sequence ID" value="VTR93556.1"/>
    <property type="molecule type" value="Genomic_DNA"/>
</dbReference>
<evidence type="ECO:0000256" key="1">
    <source>
        <dbReference type="SAM" id="MobiDB-lite"/>
    </source>
</evidence>
<proteinExistence type="predicted"/>
<protein>
    <submittedName>
        <fullName evidence="2">Uncharacterized protein</fullName>
    </submittedName>
</protein>
<reference evidence="2 3" key="1">
    <citation type="submission" date="2019-05" db="EMBL/GenBank/DDBJ databases">
        <authorList>
            <consortium name="Science for Life Laboratories"/>
        </authorList>
    </citation>
    <scope>NUCLEOTIDE SEQUENCE [LARGE SCALE GENOMIC DNA]</scope>
    <source>
        <strain evidence="2">Soil9</strain>
    </source>
</reference>
<organism evidence="2 3">
    <name type="scientific">Gemmata massiliana</name>
    <dbReference type="NCBI Taxonomy" id="1210884"/>
    <lineage>
        <taxon>Bacteria</taxon>
        <taxon>Pseudomonadati</taxon>
        <taxon>Planctomycetota</taxon>
        <taxon>Planctomycetia</taxon>
        <taxon>Gemmatales</taxon>
        <taxon>Gemmataceae</taxon>
        <taxon>Gemmata</taxon>
    </lineage>
</organism>
<evidence type="ECO:0000313" key="2">
    <source>
        <dbReference type="EMBL" id="VTR93556.1"/>
    </source>
</evidence>
<sequence length="36" mass="4132">MRVSKSPEYPKKGPREFACEFMPDTPRYGSEPGAVW</sequence>
<dbReference type="AlphaFoldDB" id="A0A6P2CYT8"/>
<feature type="region of interest" description="Disordered" evidence="1">
    <location>
        <begin position="1"/>
        <end position="36"/>
    </location>
</feature>
<name>A0A6P2CYT8_9BACT</name>
<feature type="compositionally biased region" description="Basic and acidic residues" evidence="1">
    <location>
        <begin position="8"/>
        <end position="18"/>
    </location>
</feature>